<reference evidence="7 8" key="1">
    <citation type="submission" date="2018-05" db="EMBL/GenBank/DDBJ databases">
        <title>Genomic Encyclopedia of Type Strains, Phase IV (KMG-IV): sequencing the most valuable type-strain genomes for metagenomic binning, comparative biology and taxonomic classification.</title>
        <authorList>
            <person name="Goeker M."/>
        </authorList>
    </citation>
    <scope>NUCLEOTIDE SEQUENCE [LARGE SCALE GENOMIC DNA]</scope>
    <source>
        <strain evidence="7 8">DSM 23606</strain>
    </source>
</reference>
<dbReference type="AlphaFoldDB" id="A0A317MW69"/>
<dbReference type="Pfam" id="PF03788">
    <property type="entry name" value="LrgA"/>
    <property type="match status" value="1"/>
</dbReference>
<dbReference type="Proteomes" id="UP000246569">
    <property type="component" value="Unassembled WGS sequence"/>
</dbReference>
<keyword evidence="3 6" id="KW-0812">Transmembrane</keyword>
<dbReference type="GO" id="GO:0005886">
    <property type="term" value="C:plasma membrane"/>
    <property type="evidence" value="ECO:0007669"/>
    <property type="project" value="UniProtKB-SubCell"/>
</dbReference>
<dbReference type="OrthoDB" id="194658at2"/>
<comment type="caution">
    <text evidence="7">The sequence shown here is derived from an EMBL/GenBank/DDBJ whole genome shotgun (WGS) entry which is preliminary data.</text>
</comment>
<dbReference type="PANTHER" id="PTHR33931">
    <property type="entry name" value="HOLIN-LIKE PROTEIN CIDA-RELATED"/>
    <property type="match status" value="1"/>
</dbReference>
<dbReference type="EMBL" id="QGTJ01000003">
    <property type="protein sequence ID" value="PWV63115.1"/>
    <property type="molecule type" value="Genomic_DNA"/>
</dbReference>
<keyword evidence="5 6" id="KW-0472">Membrane</keyword>
<comment type="subcellular location">
    <subcellularLocation>
        <location evidence="1">Cell membrane</location>
        <topology evidence="1">Multi-pass membrane protein</topology>
    </subcellularLocation>
</comment>
<accession>A0A317MW69</accession>
<evidence type="ECO:0000313" key="8">
    <source>
        <dbReference type="Proteomes" id="UP000246569"/>
    </source>
</evidence>
<evidence type="ECO:0000256" key="2">
    <source>
        <dbReference type="ARBA" id="ARBA00022475"/>
    </source>
</evidence>
<keyword evidence="8" id="KW-1185">Reference proteome</keyword>
<keyword evidence="2" id="KW-1003">Cell membrane</keyword>
<sequence length="134" mass="14538">MSIDRLSTRLRYGLRRSRVLQVVLLAALWWGADALVRRYALPLPGGVLGMLLLLALLASGQVSGHSLRRGAGWLLAEMLLFFVPAVMALLDHGALLRSEGLQLVAVIVFGTVIVMTGTALTVEACCRWSERRAG</sequence>
<feature type="transmembrane region" description="Helical" evidence="6">
    <location>
        <begin position="44"/>
        <end position="64"/>
    </location>
</feature>
<protein>
    <submittedName>
        <fullName evidence="7">Holin-like protein</fullName>
    </submittedName>
</protein>
<dbReference type="InterPro" id="IPR005538">
    <property type="entry name" value="LrgA/CidA"/>
</dbReference>
<evidence type="ECO:0000256" key="4">
    <source>
        <dbReference type="ARBA" id="ARBA00022989"/>
    </source>
</evidence>
<name>A0A317MW69_9GAMM</name>
<dbReference type="RefSeq" id="WP_110017630.1">
    <property type="nucleotide sequence ID" value="NZ_QGTJ01000003.1"/>
</dbReference>
<feature type="transmembrane region" description="Helical" evidence="6">
    <location>
        <begin position="102"/>
        <end position="122"/>
    </location>
</feature>
<evidence type="ECO:0000313" key="7">
    <source>
        <dbReference type="EMBL" id="PWV63115.1"/>
    </source>
</evidence>
<evidence type="ECO:0000256" key="1">
    <source>
        <dbReference type="ARBA" id="ARBA00004651"/>
    </source>
</evidence>
<evidence type="ECO:0000256" key="3">
    <source>
        <dbReference type="ARBA" id="ARBA00022692"/>
    </source>
</evidence>
<dbReference type="PANTHER" id="PTHR33931:SF2">
    <property type="entry name" value="HOLIN-LIKE PROTEIN CIDA"/>
    <property type="match status" value="1"/>
</dbReference>
<proteinExistence type="predicted"/>
<evidence type="ECO:0000256" key="5">
    <source>
        <dbReference type="ARBA" id="ARBA00023136"/>
    </source>
</evidence>
<organism evidence="7 8">
    <name type="scientific">Plasticicumulans acidivorans</name>
    <dbReference type="NCBI Taxonomy" id="886464"/>
    <lineage>
        <taxon>Bacteria</taxon>
        <taxon>Pseudomonadati</taxon>
        <taxon>Pseudomonadota</taxon>
        <taxon>Gammaproteobacteria</taxon>
        <taxon>Candidatus Competibacteraceae</taxon>
        <taxon>Plasticicumulans</taxon>
    </lineage>
</organism>
<gene>
    <name evidence="7" type="ORF">C7443_10339</name>
</gene>
<evidence type="ECO:0000256" key="6">
    <source>
        <dbReference type="SAM" id="Phobius"/>
    </source>
</evidence>
<feature type="transmembrane region" description="Helical" evidence="6">
    <location>
        <begin position="71"/>
        <end position="90"/>
    </location>
</feature>
<keyword evidence="4 6" id="KW-1133">Transmembrane helix</keyword>